<name>A0A2S4KVY8_9HYPO</name>
<keyword evidence="3" id="KW-1185">Reference proteome</keyword>
<sequence>MDIAIITRLPSDLQSSTEIHQFVAGPAKNYDDESEHLLIRKYGVSLGQIWSAMAVFRGRRDRRIAGGAGSPDTCENRDDERPKRARKNTIQDYYVSSGTIQVGSSSPLAEDSQGTSSVGYIDAESHMLPSLPEDETLRLASCVFRHILYFGPPQESESTEVVVEFRDARVRLDATTPALERRIMATDDGGFCLREKSAGVFKLSKNCVAILEAKRRFQCVMDGRPVISDTCFGQMTCEALVARLADPIGELQHASSVFVIHATQHYLCFLQYEISDEYLSDFESTAPTSFIYVNSTPWFDLNTRGGRERVVANICAMMRWARD</sequence>
<accession>A0A2S4KVY8</accession>
<evidence type="ECO:0000313" key="2">
    <source>
        <dbReference type="EMBL" id="POR34352.1"/>
    </source>
</evidence>
<dbReference type="STRING" id="94208.A0A2S4KVY8"/>
<reference evidence="2 3" key="1">
    <citation type="submission" date="2018-01" db="EMBL/GenBank/DDBJ databases">
        <title>Harnessing the power of phylogenomics to disentangle the directionality and signatures of interkingdom host jumping in the parasitic fungal genus Tolypocladium.</title>
        <authorList>
            <person name="Quandt C.A."/>
            <person name="Patterson W."/>
            <person name="Spatafora J.W."/>
        </authorList>
    </citation>
    <scope>NUCLEOTIDE SEQUENCE [LARGE SCALE GENOMIC DNA]</scope>
    <source>
        <strain evidence="2 3">NRBC 100945</strain>
    </source>
</reference>
<evidence type="ECO:0000256" key="1">
    <source>
        <dbReference type="SAM" id="MobiDB-lite"/>
    </source>
</evidence>
<dbReference type="AlphaFoldDB" id="A0A2S4KVY8"/>
<dbReference type="Proteomes" id="UP000237481">
    <property type="component" value="Unassembled WGS sequence"/>
</dbReference>
<protein>
    <submittedName>
        <fullName evidence="2">Uncharacterized protein</fullName>
    </submittedName>
</protein>
<gene>
    <name evidence="2" type="ORF">TPAR_05433</name>
</gene>
<dbReference type="EMBL" id="PKSG01000528">
    <property type="protein sequence ID" value="POR34352.1"/>
    <property type="molecule type" value="Genomic_DNA"/>
</dbReference>
<feature type="non-terminal residue" evidence="2">
    <location>
        <position position="323"/>
    </location>
</feature>
<evidence type="ECO:0000313" key="3">
    <source>
        <dbReference type="Proteomes" id="UP000237481"/>
    </source>
</evidence>
<organism evidence="2 3">
    <name type="scientific">Tolypocladium paradoxum</name>
    <dbReference type="NCBI Taxonomy" id="94208"/>
    <lineage>
        <taxon>Eukaryota</taxon>
        <taxon>Fungi</taxon>
        <taxon>Dikarya</taxon>
        <taxon>Ascomycota</taxon>
        <taxon>Pezizomycotina</taxon>
        <taxon>Sordariomycetes</taxon>
        <taxon>Hypocreomycetidae</taxon>
        <taxon>Hypocreales</taxon>
        <taxon>Ophiocordycipitaceae</taxon>
        <taxon>Tolypocladium</taxon>
    </lineage>
</organism>
<feature type="region of interest" description="Disordered" evidence="1">
    <location>
        <begin position="64"/>
        <end position="85"/>
    </location>
</feature>
<comment type="caution">
    <text evidence="2">The sequence shown here is derived from an EMBL/GenBank/DDBJ whole genome shotgun (WGS) entry which is preliminary data.</text>
</comment>
<dbReference type="OrthoDB" id="4646997at2759"/>
<proteinExistence type="predicted"/>